<dbReference type="PANTHER" id="PTHR33542">
    <property type="entry name" value="SIROHYDROCHLORIN FERROCHELATASE, CHLOROPLASTIC"/>
    <property type="match status" value="1"/>
</dbReference>
<organism evidence="3 4">
    <name type="scientific">Williamsia maris</name>
    <dbReference type="NCBI Taxonomy" id="72806"/>
    <lineage>
        <taxon>Bacteria</taxon>
        <taxon>Bacillati</taxon>
        <taxon>Actinomycetota</taxon>
        <taxon>Actinomycetes</taxon>
        <taxon>Mycobacteriales</taxon>
        <taxon>Nocardiaceae</taxon>
        <taxon>Williamsia</taxon>
    </lineage>
</organism>
<evidence type="ECO:0000313" key="3">
    <source>
        <dbReference type="EMBL" id="MCP2177130.1"/>
    </source>
</evidence>
<gene>
    <name evidence="3" type="ORF">LX13_002958</name>
</gene>
<dbReference type="Proteomes" id="UP001206895">
    <property type="component" value="Unassembled WGS sequence"/>
</dbReference>
<dbReference type="EMBL" id="JAMTCJ010000003">
    <property type="protein sequence ID" value="MCP2177130.1"/>
    <property type="molecule type" value="Genomic_DNA"/>
</dbReference>
<evidence type="ECO:0000313" key="4">
    <source>
        <dbReference type="Proteomes" id="UP001206895"/>
    </source>
</evidence>
<dbReference type="Gene3D" id="3.40.50.1400">
    <property type="match status" value="2"/>
</dbReference>
<protein>
    <submittedName>
        <fullName evidence="3">Sirohydrochlorin ferrochelatase</fullName>
    </submittedName>
</protein>
<dbReference type="CDD" id="cd03416">
    <property type="entry name" value="CbiX_SirB_N"/>
    <property type="match status" value="1"/>
</dbReference>
<keyword evidence="1" id="KW-0479">Metal-binding</keyword>
<comment type="caution">
    <text evidence="3">The sequence shown here is derived from an EMBL/GenBank/DDBJ whole genome shotgun (WGS) entry which is preliminary data.</text>
</comment>
<reference evidence="3 4" key="1">
    <citation type="submission" date="2022-06" db="EMBL/GenBank/DDBJ databases">
        <title>Genomic Encyclopedia of Archaeal and Bacterial Type Strains, Phase II (KMG-II): from individual species to whole genera.</title>
        <authorList>
            <person name="Goeker M."/>
        </authorList>
    </citation>
    <scope>NUCLEOTIDE SEQUENCE [LARGE SCALE GENOMIC DNA]</scope>
    <source>
        <strain evidence="3 4">DSM 44693</strain>
    </source>
</reference>
<accession>A0ABT1HFV5</accession>
<evidence type="ECO:0000256" key="2">
    <source>
        <dbReference type="ARBA" id="ARBA00023239"/>
    </source>
</evidence>
<dbReference type="InterPro" id="IPR050963">
    <property type="entry name" value="Sirohydro_Cobaltochel/CbiX"/>
</dbReference>
<sequence length="251" mass="25982">MTPTLVLAAHGSRDPRFVVTAERVRDAVAVALPGVRVELAYLDLNEPTVADALGAATGSHVVVVPLLFSTAFHATVDLPAIIDAFRAGHRHVAVTQTATLGGDHRLIGALTDRLADIAIRSDDGVIVCAVGSRDPASDNELNAVAHQLSKRLGGTAARPLFATRLGADGVNLRTAIEAVTAAGARRVVLSPYFLSAGTLTDRVENALDAMAPDSAVAGPIGPHPGLVAIICDRYRTALSQPAMAGTRVART</sequence>
<proteinExistence type="predicted"/>
<dbReference type="RefSeq" id="WP_253662100.1">
    <property type="nucleotide sequence ID" value="NZ_BAAAJQ010000001.1"/>
</dbReference>
<name>A0ABT1HFV5_9NOCA</name>
<dbReference type="InterPro" id="IPR002762">
    <property type="entry name" value="CbiX-like"/>
</dbReference>
<dbReference type="SUPFAM" id="SSF53800">
    <property type="entry name" value="Chelatase"/>
    <property type="match status" value="1"/>
</dbReference>
<dbReference type="Pfam" id="PF01903">
    <property type="entry name" value="CbiX"/>
    <property type="match status" value="2"/>
</dbReference>
<evidence type="ECO:0000256" key="1">
    <source>
        <dbReference type="ARBA" id="ARBA00022723"/>
    </source>
</evidence>
<dbReference type="PANTHER" id="PTHR33542:SF5">
    <property type="entry name" value="FERROCHELATASE CHE1"/>
    <property type="match status" value="1"/>
</dbReference>
<keyword evidence="2" id="KW-0456">Lyase</keyword>
<keyword evidence="4" id="KW-1185">Reference proteome</keyword>